<name>A0A246FMT7_9BACT</name>
<reference evidence="2 3" key="1">
    <citation type="submission" date="2017-06" db="EMBL/GenBank/DDBJ databases">
        <title>Hymenobacter amundsenii sp. nov. isolated from regoliths in Antarctica.</title>
        <authorList>
            <person name="Sedlacek I."/>
            <person name="Kralova S."/>
            <person name="Pantucek R."/>
            <person name="Svec P."/>
            <person name="Holochova P."/>
            <person name="Stankova E."/>
            <person name="Vrbovska V."/>
            <person name="Busse H.-J."/>
        </authorList>
    </citation>
    <scope>NUCLEOTIDE SEQUENCE [LARGE SCALE GENOMIC DNA]</scope>
    <source>
        <strain evidence="2 3">CCM 8682</strain>
    </source>
</reference>
<keyword evidence="1" id="KW-0732">Signal</keyword>
<proteinExistence type="predicted"/>
<dbReference type="AlphaFoldDB" id="A0A246FMT7"/>
<gene>
    <name evidence="2" type="ORF">CDA63_06215</name>
</gene>
<organism evidence="2 3">
    <name type="scientific">Hymenobacter amundsenii</name>
    <dbReference type="NCBI Taxonomy" id="2006685"/>
    <lineage>
        <taxon>Bacteria</taxon>
        <taxon>Pseudomonadati</taxon>
        <taxon>Bacteroidota</taxon>
        <taxon>Cytophagia</taxon>
        <taxon>Cytophagales</taxon>
        <taxon>Hymenobacteraceae</taxon>
        <taxon>Hymenobacter</taxon>
    </lineage>
</organism>
<feature type="signal peptide" evidence="1">
    <location>
        <begin position="1"/>
        <end position="24"/>
    </location>
</feature>
<evidence type="ECO:0000313" key="2">
    <source>
        <dbReference type="EMBL" id="OWP64055.1"/>
    </source>
</evidence>
<evidence type="ECO:0000313" key="3">
    <source>
        <dbReference type="Proteomes" id="UP000197277"/>
    </source>
</evidence>
<evidence type="ECO:0000256" key="1">
    <source>
        <dbReference type="SAM" id="SignalP"/>
    </source>
</evidence>
<protein>
    <recommendedName>
        <fullName evidence="4">SnoaL-like domain-containing protein</fullName>
    </recommendedName>
</protein>
<keyword evidence="3" id="KW-1185">Reference proteome</keyword>
<sequence>MSIRVSYLAAGLFLPLLLSCSTSPTPVGSSSSPIVPSQELYTILQQFLAADTLNDYPKIHAALIAQDTIAGKLSIQLWDEYNSGGEIRSFPLTAWKVDGKIIFVFTGLETVAVGGDTTYHHLIRETALANEDKIWSPHFRCWRIDMQDQKIIRINKQVAFSSFNSLNRLAPPPPPPVLIHP</sequence>
<comment type="caution">
    <text evidence="2">The sequence shown here is derived from an EMBL/GenBank/DDBJ whole genome shotgun (WGS) entry which is preliminary data.</text>
</comment>
<dbReference type="PROSITE" id="PS51257">
    <property type="entry name" value="PROKAR_LIPOPROTEIN"/>
    <property type="match status" value="1"/>
</dbReference>
<evidence type="ECO:0008006" key="4">
    <source>
        <dbReference type="Google" id="ProtNLM"/>
    </source>
</evidence>
<accession>A0A246FMT7</accession>
<dbReference type="EMBL" id="NIRR01000006">
    <property type="protein sequence ID" value="OWP64055.1"/>
    <property type="molecule type" value="Genomic_DNA"/>
</dbReference>
<feature type="chain" id="PRO_5012670401" description="SnoaL-like domain-containing protein" evidence="1">
    <location>
        <begin position="25"/>
        <end position="181"/>
    </location>
</feature>
<dbReference type="Proteomes" id="UP000197277">
    <property type="component" value="Unassembled WGS sequence"/>
</dbReference>